<reference evidence="4" key="1">
    <citation type="submission" date="2019-02" db="EMBL/GenBank/DDBJ databases">
        <authorList>
            <person name="Gruber-Vodicka R. H."/>
            <person name="Seah K. B. B."/>
        </authorList>
    </citation>
    <scope>NUCLEOTIDE SEQUENCE</scope>
    <source>
        <strain evidence="2">BECK_BZ163</strain>
        <strain evidence="4">BECK_BZ164</strain>
        <strain evidence="3">BECK_BZ165</strain>
    </source>
</reference>
<dbReference type="EMBL" id="CAADEZ010000055">
    <property type="protein sequence ID" value="VFJ48114.1"/>
    <property type="molecule type" value="Genomic_DNA"/>
</dbReference>
<protein>
    <submittedName>
        <fullName evidence="4">Uncharacterized protein</fullName>
    </submittedName>
</protein>
<dbReference type="AlphaFoldDB" id="A0A450VX88"/>
<feature type="compositionally biased region" description="Basic and acidic residues" evidence="1">
    <location>
        <begin position="237"/>
        <end position="246"/>
    </location>
</feature>
<sequence length="288" mass="32988">MTLDDVARELLHYLAGKGEPFITWEQTRYWPKGAIGIFTELGWITPVSTPAKWTRCIKCEENCAMPVRIDPAKDREPMRAFVDCNRVDRMYVPVEQLQQWQLAEQDEVARWVSKQLDLKGKPKKDEANSYKLGAVDEGKRRAFLELDFTYPVFFKTSGRSYPLGEVIFTRNERLIIDREFLFDMLVDSPPDSLAGIEQIHQPENADQMPEPEPNSPEWRSEAARKAANARHAQPGGSRDKQQRIRDIWATGKYQSKNQCAEKECDALGMSFSSARKALINTPALQPQP</sequence>
<accession>A0A450VX88</accession>
<dbReference type="EMBL" id="CAADFA010000063">
    <property type="protein sequence ID" value="VFJ48779.1"/>
    <property type="molecule type" value="Genomic_DNA"/>
</dbReference>
<evidence type="ECO:0000313" key="4">
    <source>
        <dbReference type="EMBL" id="VFK09431.1"/>
    </source>
</evidence>
<organism evidence="4">
    <name type="scientific">Candidatus Kentrum sp. FM</name>
    <dbReference type="NCBI Taxonomy" id="2126340"/>
    <lineage>
        <taxon>Bacteria</taxon>
        <taxon>Pseudomonadati</taxon>
        <taxon>Pseudomonadota</taxon>
        <taxon>Gammaproteobacteria</taxon>
        <taxon>Candidatus Kentrum</taxon>
    </lineage>
</organism>
<proteinExistence type="predicted"/>
<evidence type="ECO:0000256" key="1">
    <source>
        <dbReference type="SAM" id="MobiDB-lite"/>
    </source>
</evidence>
<dbReference type="EMBL" id="CAADFL010000105">
    <property type="protein sequence ID" value="VFK09431.1"/>
    <property type="molecule type" value="Genomic_DNA"/>
</dbReference>
<name>A0A450VX88_9GAMM</name>
<gene>
    <name evidence="2" type="ORF">BECKFM1743A_GA0114220_1005512</name>
    <name evidence="4" type="ORF">BECKFM1743B_GA0114221_101051</name>
    <name evidence="3" type="ORF">BECKFM1743C_GA0114222_1006312</name>
</gene>
<evidence type="ECO:0000313" key="2">
    <source>
        <dbReference type="EMBL" id="VFJ48114.1"/>
    </source>
</evidence>
<feature type="region of interest" description="Disordered" evidence="1">
    <location>
        <begin position="202"/>
        <end position="248"/>
    </location>
</feature>
<evidence type="ECO:0000313" key="3">
    <source>
        <dbReference type="EMBL" id="VFJ48779.1"/>
    </source>
</evidence>